<dbReference type="Proteomes" id="UP000838821">
    <property type="component" value="Unassembled WGS sequence"/>
</dbReference>
<dbReference type="EMBL" id="CAKMMW010000016">
    <property type="protein sequence ID" value="CAH1217447.1"/>
    <property type="molecule type" value="Genomic_DNA"/>
</dbReference>
<dbReference type="Pfam" id="PF24719">
    <property type="entry name" value="Imm33-like"/>
    <property type="match status" value="1"/>
</dbReference>
<accession>A0ABM9CNG9</accession>
<keyword evidence="3" id="KW-1185">Reference proteome</keyword>
<feature type="domain" description="Imm33-like" evidence="1">
    <location>
        <begin position="107"/>
        <end position="207"/>
    </location>
</feature>
<evidence type="ECO:0000259" key="1">
    <source>
        <dbReference type="Pfam" id="PF24719"/>
    </source>
</evidence>
<dbReference type="InterPro" id="IPR056509">
    <property type="entry name" value="Imm33-like"/>
</dbReference>
<gene>
    <name evidence="2" type="ORF">PAECIP111891_04566</name>
</gene>
<proteinExistence type="predicted"/>
<organism evidence="2 3">
    <name type="scientific">Paenibacillus allorhizoplanae</name>
    <dbReference type="NCBI Taxonomy" id="2905648"/>
    <lineage>
        <taxon>Bacteria</taxon>
        <taxon>Bacillati</taxon>
        <taxon>Bacillota</taxon>
        <taxon>Bacilli</taxon>
        <taxon>Bacillales</taxon>
        <taxon>Paenibacillaceae</taxon>
        <taxon>Paenibacillus</taxon>
    </lineage>
</organism>
<protein>
    <recommendedName>
        <fullName evidence="1">Imm33-like domain-containing protein</fullName>
    </recommendedName>
</protein>
<evidence type="ECO:0000313" key="2">
    <source>
        <dbReference type="EMBL" id="CAH1217447.1"/>
    </source>
</evidence>
<reference evidence="2" key="1">
    <citation type="submission" date="2022-01" db="EMBL/GenBank/DDBJ databases">
        <authorList>
            <person name="Criscuolo A."/>
        </authorList>
    </citation>
    <scope>NUCLEOTIDE SEQUENCE</scope>
    <source>
        <strain evidence="2">CIP111891</strain>
    </source>
</reference>
<sequence>MIEYRGIEILFENGYIRTKGLYKLIEKEFIISIKKRLHNEYVELIRYLINYVIDAKPLIKPDNTIAYHSWLVKCCELSEFYYEIWEVQSNGEGFGKGADYAIKVVQEQKQECQAYGATPKFPIFNQMIVISKGVYEGLAVDAVRYPSPEHMSGWWLTTDLYDDNVGSLMTVHYHHLAFKRPDLIKYFALPYGYRFNTTGKEQDVWFDENALK</sequence>
<name>A0ABM9CNG9_9BACL</name>
<comment type="caution">
    <text evidence="2">The sequence shown here is derived from an EMBL/GenBank/DDBJ whole genome shotgun (WGS) entry which is preliminary data.</text>
</comment>
<evidence type="ECO:0000313" key="3">
    <source>
        <dbReference type="Proteomes" id="UP000838821"/>
    </source>
</evidence>
<dbReference type="RefSeq" id="WP_236290732.1">
    <property type="nucleotide sequence ID" value="NZ_CAKMMW010000016.1"/>
</dbReference>